<keyword evidence="5" id="KW-1185">Reference proteome</keyword>
<gene>
    <name evidence="4" type="ORF">C8D86_1344</name>
</gene>
<reference evidence="4 5" key="1">
    <citation type="submission" date="2018-07" db="EMBL/GenBank/DDBJ databases">
        <title>Genomic Encyclopedia of Type Strains, Phase IV (KMG-IV): sequencing the most valuable type-strain genomes for metagenomic binning, comparative biology and taxonomic classification.</title>
        <authorList>
            <person name="Goeker M."/>
        </authorList>
    </citation>
    <scope>NUCLEOTIDE SEQUENCE [LARGE SCALE GENOMIC DNA]</scope>
    <source>
        <strain evidence="4 5">DSM 16500</strain>
    </source>
</reference>
<proteinExistence type="inferred from homology"/>
<dbReference type="InterPro" id="IPR003488">
    <property type="entry name" value="DprA"/>
</dbReference>
<evidence type="ECO:0000259" key="3">
    <source>
        <dbReference type="Pfam" id="PF17782"/>
    </source>
</evidence>
<evidence type="ECO:0000313" key="5">
    <source>
        <dbReference type="Proteomes" id="UP000254720"/>
    </source>
</evidence>
<organism evidence="4 5">
    <name type="scientific">Aquicella lusitana</name>
    <dbReference type="NCBI Taxonomy" id="254246"/>
    <lineage>
        <taxon>Bacteria</taxon>
        <taxon>Pseudomonadati</taxon>
        <taxon>Pseudomonadota</taxon>
        <taxon>Gammaproteobacteria</taxon>
        <taxon>Legionellales</taxon>
        <taxon>Coxiellaceae</taxon>
        <taxon>Aquicella</taxon>
    </lineage>
</organism>
<dbReference type="PANTHER" id="PTHR43022:SF1">
    <property type="entry name" value="PROTEIN SMF"/>
    <property type="match status" value="1"/>
</dbReference>
<dbReference type="Gene3D" id="3.40.50.450">
    <property type="match status" value="1"/>
</dbReference>
<dbReference type="Gene3D" id="1.10.10.10">
    <property type="entry name" value="Winged helix-like DNA-binding domain superfamily/Winged helix DNA-binding domain"/>
    <property type="match status" value="1"/>
</dbReference>
<dbReference type="InterPro" id="IPR036388">
    <property type="entry name" value="WH-like_DNA-bd_sf"/>
</dbReference>
<comment type="similarity">
    <text evidence="1">Belongs to the DprA/Smf family.</text>
</comment>
<name>A0A370G2F2_9COXI</name>
<dbReference type="SUPFAM" id="SSF102405">
    <property type="entry name" value="MCP/YpsA-like"/>
    <property type="match status" value="1"/>
</dbReference>
<dbReference type="Proteomes" id="UP000254720">
    <property type="component" value="Unassembled WGS sequence"/>
</dbReference>
<dbReference type="OrthoDB" id="9785707at2"/>
<evidence type="ECO:0000259" key="2">
    <source>
        <dbReference type="Pfam" id="PF02481"/>
    </source>
</evidence>
<protein>
    <submittedName>
        <fullName evidence="4">DNA protecting protein DprA</fullName>
    </submittedName>
</protein>
<accession>A0A370G2F2</accession>
<sequence length="369" mass="39753">MYDDHLPYWLAALFLPGIGPRKLQSWLGSFVNIKTLFHASEEEWHAAGISTRQIQLLQRPDWEAVEYELAWAQKTNHHLISLEDKSYPPLLKETADPPLVLYVRGNREALMQAQIAIVGSRNASPAGIANAEQFAKHLAAAGFAITSGLALGIDGGAHRGALAGGGVTLGVSGTGLNYLYPRSHHALVDSILHQGGAVISEFPLRTPPKATNFPQRNRIIAGLSLGVLVIEAALKSGSLITARNAIEEGREVFAIPGSIHHPLSRGSHYLIRQGAKLVETAEDVIEELGALRAGLVAPVTSQRVEPPFGLSADYRQLLEQIGYEITPIDVILLRSGLTAGEVSSMLLALELNGYIQSVPGGYIRTVSRL</sequence>
<dbReference type="EMBL" id="QQAX01000034">
    <property type="protein sequence ID" value="RDI38051.1"/>
    <property type="molecule type" value="Genomic_DNA"/>
</dbReference>
<feature type="domain" description="Smf/DprA SLOG" evidence="2">
    <location>
        <begin position="79"/>
        <end position="288"/>
    </location>
</feature>
<dbReference type="GO" id="GO:0009294">
    <property type="term" value="P:DNA-mediated transformation"/>
    <property type="evidence" value="ECO:0007669"/>
    <property type="project" value="InterPro"/>
</dbReference>
<dbReference type="InterPro" id="IPR057666">
    <property type="entry name" value="DrpA_SLOG"/>
</dbReference>
<dbReference type="PANTHER" id="PTHR43022">
    <property type="entry name" value="PROTEIN SMF"/>
    <property type="match status" value="1"/>
</dbReference>
<dbReference type="AlphaFoldDB" id="A0A370G2F2"/>
<dbReference type="InterPro" id="IPR041614">
    <property type="entry name" value="DprA_WH"/>
</dbReference>
<feature type="domain" description="DprA winged helix" evidence="3">
    <location>
        <begin position="305"/>
        <end position="361"/>
    </location>
</feature>
<comment type="caution">
    <text evidence="4">The sequence shown here is derived from an EMBL/GenBank/DDBJ whole genome shotgun (WGS) entry which is preliminary data.</text>
</comment>
<dbReference type="RefSeq" id="WP_114835370.1">
    <property type="nucleotide sequence ID" value="NZ_LR699114.1"/>
</dbReference>
<evidence type="ECO:0000256" key="1">
    <source>
        <dbReference type="ARBA" id="ARBA00006525"/>
    </source>
</evidence>
<dbReference type="NCBIfam" id="TIGR00732">
    <property type="entry name" value="dprA"/>
    <property type="match status" value="1"/>
</dbReference>
<dbReference type="Pfam" id="PF17782">
    <property type="entry name" value="WHD_DprA"/>
    <property type="match status" value="1"/>
</dbReference>
<dbReference type="Pfam" id="PF02481">
    <property type="entry name" value="DNA_processg_A"/>
    <property type="match status" value="1"/>
</dbReference>
<evidence type="ECO:0000313" key="4">
    <source>
        <dbReference type="EMBL" id="RDI38051.1"/>
    </source>
</evidence>